<gene>
    <name evidence="1" type="ORF">GCM10008014_00620</name>
</gene>
<protein>
    <recommendedName>
        <fullName evidence="3">DUF2726 domain-containing protein</fullName>
    </recommendedName>
</protein>
<dbReference type="RefSeq" id="WP_188590927.1">
    <property type="nucleotide sequence ID" value="NZ_BMFU01000001.1"/>
</dbReference>
<dbReference type="InterPro" id="IPR021223">
    <property type="entry name" value="AbiGi"/>
</dbReference>
<accession>A0ABQ1YWR4</accession>
<reference evidence="2" key="1">
    <citation type="journal article" date="2019" name="Int. J. Syst. Evol. Microbiol.">
        <title>The Global Catalogue of Microorganisms (GCM) 10K type strain sequencing project: providing services to taxonomists for standard genome sequencing and annotation.</title>
        <authorList>
            <consortium name="The Broad Institute Genomics Platform"/>
            <consortium name="The Broad Institute Genome Sequencing Center for Infectious Disease"/>
            <person name="Wu L."/>
            <person name="Ma J."/>
        </authorList>
    </citation>
    <scope>NUCLEOTIDE SEQUENCE [LARGE SCALE GENOMIC DNA]</scope>
    <source>
        <strain evidence="2">CGMCC 1.12770</strain>
    </source>
</reference>
<sequence length="289" mass="33538">MAIENYSNILLDSAPQVTQDNYTYRQSANVLFNFMPKLEYLKSKLSKKAMIPRFYEENIAYLNLPDMDKVAFPMVCFCDIHLNKLTYHMGGIDSSDGYGRYGIGMNKVWGIQEGVQPISYMNSSSALMSDFKLAFKHALEQMSDGIGDEILHNQLATQLLFIKPLNGEMAKQREASFEHISKNFHDEREWRFVPKFSDVDTELSLTIPQSVLVNNVNNVVCNAYSDGIEQKEELWLKFEYDKIEYLIVDTVEERDILINYIMDELFTDNATKYILISKIMVFTQLEKDW</sequence>
<evidence type="ECO:0000313" key="1">
    <source>
        <dbReference type="EMBL" id="GGH41234.1"/>
    </source>
</evidence>
<dbReference type="EMBL" id="BMFU01000001">
    <property type="protein sequence ID" value="GGH41234.1"/>
    <property type="molecule type" value="Genomic_DNA"/>
</dbReference>
<organism evidence="1 2">
    <name type="scientific">Paenibacillus silvae</name>
    <dbReference type="NCBI Taxonomy" id="1325358"/>
    <lineage>
        <taxon>Bacteria</taxon>
        <taxon>Bacillati</taxon>
        <taxon>Bacillota</taxon>
        <taxon>Bacilli</taxon>
        <taxon>Bacillales</taxon>
        <taxon>Paenibacillaceae</taxon>
        <taxon>Paenibacillus</taxon>
    </lineage>
</organism>
<keyword evidence="2" id="KW-1185">Reference proteome</keyword>
<dbReference type="Proteomes" id="UP000652153">
    <property type="component" value="Unassembled WGS sequence"/>
</dbReference>
<name>A0ABQ1YWR4_9BACL</name>
<evidence type="ECO:0000313" key="2">
    <source>
        <dbReference type="Proteomes" id="UP000652153"/>
    </source>
</evidence>
<proteinExistence type="predicted"/>
<evidence type="ECO:0008006" key="3">
    <source>
        <dbReference type="Google" id="ProtNLM"/>
    </source>
</evidence>
<comment type="caution">
    <text evidence="1">The sequence shown here is derived from an EMBL/GenBank/DDBJ whole genome shotgun (WGS) entry which is preliminary data.</text>
</comment>
<dbReference type="Pfam" id="PF10899">
    <property type="entry name" value="AbiGi"/>
    <property type="match status" value="1"/>
</dbReference>